<dbReference type="Gene3D" id="1.10.357.10">
    <property type="entry name" value="Tetracycline Repressor, domain 2"/>
    <property type="match status" value="1"/>
</dbReference>
<dbReference type="RefSeq" id="WP_315950736.1">
    <property type="nucleotide sequence ID" value="NZ_JAWCUD010000002.1"/>
</dbReference>
<reference evidence="4 5" key="1">
    <citation type="submission" date="2023-10" db="EMBL/GenBank/DDBJ databases">
        <title>Paenibacillus strain PFR10 Genome sequencing and assembly.</title>
        <authorList>
            <person name="Kim I."/>
        </authorList>
    </citation>
    <scope>NUCLEOTIDE SEQUENCE [LARGE SCALE GENOMIC DNA]</scope>
    <source>
        <strain evidence="4 5">PFR10</strain>
    </source>
</reference>
<dbReference type="PRINTS" id="PR00455">
    <property type="entry name" value="HTHTETR"/>
</dbReference>
<evidence type="ECO:0000313" key="5">
    <source>
        <dbReference type="Proteomes" id="UP001260980"/>
    </source>
</evidence>
<dbReference type="PANTHER" id="PTHR30055:SF226">
    <property type="entry name" value="HTH-TYPE TRANSCRIPTIONAL REGULATOR PKSA"/>
    <property type="match status" value="1"/>
</dbReference>
<dbReference type="SUPFAM" id="SSF46689">
    <property type="entry name" value="Homeodomain-like"/>
    <property type="match status" value="1"/>
</dbReference>
<evidence type="ECO:0000313" key="4">
    <source>
        <dbReference type="EMBL" id="MDU0201066.1"/>
    </source>
</evidence>
<accession>A0ABU3R9Y6</accession>
<keyword evidence="5" id="KW-1185">Reference proteome</keyword>
<keyword evidence="1 2" id="KW-0238">DNA-binding</keyword>
<dbReference type="InterPro" id="IPR050109">
    <property type="entry name" value="HTH-type_TetR-like_transc_reg"/>
</dbReference>
<evidence type="ECO:0000256" key="2">
    <source>
        <dbReference type="PROSITE-ProRule" id="PRU00335"/>
    </source>
</evidence>
<comment type="caution">
    <text evidence="4">The sequence shown here is derived from an EMBL/GenBank/DDBJ whole genome shotgun (WGS) entry which is preliminary data.</text>
</comment>
<dbReference type="Pfam" id="PF00440">
    <property type="entry name" value="TetR_N"/>
    <property type="match status" value="1"/>
</dbReference>
<proteinExistence type="predicted"/>
<protein>
    <submittedName>
        <fullName evidence="4">TetR/AcrR family transcriptional regulator</fullName>
    </submittedName>
</protein>
<dbReference type="InterPro" id="IPR001647">
    <property type="entry name" value="HTH_TetR"/>
</dbReference>
<name>A0ABU3R9Y6_9BACL</name>
<dbReference type="EMBL" id="JAWCUD010000002">
    <property type="protein sequence ID" value="MDU0201066.1"/>
    <property type="molecule type" value="Genomic_DNA"/>
</dbReference>
<feature type="DNA-binding region" description="H-T-H motif" evidence="2">
    <location>
        <begin position="39"/>
        <end position="58"/>
    </location>
</feature>
<gene>
    <name evidence="4" type="ORF">RQP52_08200</name>
</gene>
<dbReference type="PROSITE" id="PS50977">
    <property type="entry name" value="HTH_TETR_2"/>
    <property type="match status" value="1"/>
</dbReference>
<dbReference type="PANTHER" id="PTHR30055">
    <property type="entry name" value="HTH-TYPE TRANSCRIPTIONAL REGULATOR RUTR"/>
    <property type="match status" value="1"/>
</dbReference>
<sequence>MFDSETPPRTERRDAAENRQRILEAAYRLFDQNGVEQVSMNQIAAEAQIGPGTLYRRYRNKGELCLDLMKENIVLLFENIEAYMQENRSAPPSQRLNGLLELFMAFREKKSQLLKGVEDSASTNRNRARTQSPLYLELQQLLVELFDEIALSSGQQPQPNHIFKADMLLMALSSESYSFQKEERGYSPESFLEQIRLTFHLFP</sequence>
<dbReference type="Proteomes" id="UP001260980">
    <property type="component" value="Unassembled WGS sequence"/>
</dbReference>
<organism evidence="4 5">
    <name type="scientific">Paenibacillus violae</name>
    <dbReference type="NCBI Taxonomy" id="3077234"/>
    <lineage>
        <taxon>Bacteria</taxon>
        <taxon>Bacillati</taxon>
        <taxon>Bacillota</taxon>
        <taxon>Bacilli</taxon>
        <taxon>Bacillales</taxon>
        <taxon>Paenibacillaceae</taxon>
        <taxon>Paenibacillus</taxon>
    </lineage>
</organism>
<dbReference type="InterPro" id="IPR009057">
    <property type="entry name" value="Homeodomain-like_sf"/>
</dbReference>
<evidence type="ECO:0000256" key="1">
    <source>
        <dbReference type="ARBA" id="ARBA00023125"/>
    </source>
</evidence>
<feature type="domain" description="HTH tetR-type" evidence="3">
    <location>
        <begin position="16"/>
        <end position="76"/>
    </location>
</feature>
<evidence type="ECO:0000259" key="3">
    <source>
        <dbReference type="PROSITE" id="PS50977"/>
    </source>
</evidence>